<dbReference type="PROSITE" id="PS00108">
    <property type="entry name" value="PROTEIN_KINASE_ST"/>
    <property type="match status" value="1"/>
</dbReference>
<comment type="caution">
    <text evidence="3">The sequence shown here is derived from an EMBL/GenBank/DDBJ whole genome shotgun (WGS) entry which is preliminary data.</text>
</comment>
<dbReference type="InterPro" id="IPR000719">
    <property type="entry name" value="Prot_kinase_dom"/>
</dbReference>
<feature type="region of interest" description="Disordered" evidence="1">
    <location>
        <begin position="685"/>
        <end position="710"/>
    </location>
</feature>
<sequence length="813" mass="89555">MSNSGIHIGDDLKSSPSADYFAQGGAQQQKVYAIKIFSKKKYETMDKIEHYQLLDEIRIMRELNLCANTLKLFKIYESDKYINLLLEFHEGGTLAEKLERQVKFTEDEARLIAAQLLLTADFMQRKGIIHRDLKPENLLLNSKKDYDIRVADFGFVTTFDTSIPYEVSADKSVCGTAAFIAPEAFEGKGYTSKSDVFSIGSILYSVLTLKNLFKGADYKHTLDLNRECRIPDLNIIAKGRSTEAKDLLLQLLTKDPQKRPNARTALQHAWFKMDQAALAGSLQLNNALTKNTHGTIPHLQQILLSGTIGGGGGGPPAAMISGGINVGQFGSHLITQQETHQINVFNTYNKQRNIQNKNARPSLINQSDSQNLNISGDNNPHEQNPLMRGQSQASHQVMASIRGGLKSKDIINESLNMTGVEGRDERRQSFQPDETINIAGINTVAGLRNQTSIRRGLMSPAANGPRMQSPIFRNQQSMVSKNSDGSMLSQQSHFRNMRNPSEAPGVSQTGNISQRSEIVQQFNYYKIFKDFRQRNASHSPSLAVKILQNHVFKHYLEIPASRPMSKSPSQNNFANVAIQIQSMVAQQQKQQNQSLNLAIDQQPIQIAPSPCFNNQGTGAGTGNNTIDNVMKLLGNSQNNQLLTESNQQRLEIFNISRQDAKIIASPPASGQSINLNEEYKFATPTNQQLKVQQSKAGGLGKGSPRGRRRKSVNVAAQASQTAGAGKSIVDANNTLKVTSGGLGHVGTTVKAKKGSKGRRKSTALTKGGITTATPQARNINALSRPSKILTLRALLLRGREKRVHHPCPKMKVR</sequence>
<gene>
    <name evidence="3" type="ORF">FGO68_gene7933</name>
</gene>
<proteinExistence type="predicted"/>
<evidence type="ECO:0000313" key="3">
    <source>
        <dbReference type="EMBL" id="TNV86810.1"/>
    </source>
</evidence>
<evidence type="ECO:0000256" key="1">
    <source>
        <dbReference type="SAM" id="MobiDB-lite"/>
    </source>
</evidence>
<organism evidence="3 4">
    <name type="scientific">Halteria grandinella</name>
    <dbReference type="NCBI Taxonomy" id="5974"/>
    <lineage>
        <taxon>Eukaryota</taxon>
        <taxon>Sar</taxon>
        <taxon>Alveolata</taxon>
        <taxon>Ciliophora</taxon>
        <taxon>Intramacronucleata</taxon>
        <taxon>Spirotrichea</taxon>
        <taxon>Stichotrichia</taxon>
        <taxon>Sporadotrichida</taxon>
        <taxon>Halteriidae</taxon>
        <taxon>Halteria</taxon>
    </lineage>
</organism>
<dbReference type="GO" id="GO:0005524">
    <property type="term" value="F:ATP binding"/>
    <property type="evidence" value="ECO:0007669"/>
    <property type="project" value="InterPro"/>
</dbReference>
<dbReference type="EMBL" id="RRYP01000821">
    <property type="protein sequence ID" value="TNV86810.1"/>
    <property type="molecule type" value="Genomic_DNA"/>
</dbReference>
<feature type="domain" description="Protein kinase" evidence="2">
    <location>
        <begin position="1"/>
        <end position="271"/>
    </location>
</feature>
<dbReference type="GO" id="GO:0004672">
    <property type="term" value="F:protein kinase activity"/>
    <property type="evidence" value="ECO:0007669"/>
    <property type="project" value="InterPro"/>
</dbReference>
<dbReference type="Proteomes" id="UP000785679">
    <property type="component" value="Unassembled WGS sequence"/>
</dbReference>
<dbReference type="InterPro" id="IPR008271">
    <property type="entry name" value="Ser/Thr_kinase_AS"/>
</dbReference>
<evidence type="ECO:0000259" key="2">
    <source>
        <dbReference type="PROSITE" id="PS50011"/>
    </source>
</evidence>
<dbReference type="Gene3D" id="1.10.510.10">
    <property type="entry name" value="Transferase(Phosphotransferase) domain 1"/>
    <property type="match status" value="1"/>
</dbReference>
<reference evidence="3" key="1">
    <citation type="submission" date="2019-06" db="EMBL/GenBank/DDBJ databases">
        <authorList>
            <person name="Zheng W."/>
        </authorList>
    </citation>
    <scope>NUCLEOTIDE SEQUENCE</scope>
    <source>
        <strain evidence="3">QDHG01</strain>
    </source>
</reference>
<dbReference type="GO" id="GO:0005634">
    <property type="term" value="C:nucleus"/>
    <property type="evidence" value="ECO:0007669"/>
    <property type="project" value="TreeGrafter"/>
</dbReference>
<dbReference type="SUPFAM" id="SSF56112">
    <property type="entry name" value="Protein kinase-like (PK-like)"/>
    <property type="match status" value="1"/>
</dbReference>
<dbReference type="Gene3D" id="3.30.200.20">
    <property type="entry name" value="Phosphorylase Kinase, domain 1"/>
    <property type="match status" value="1"/>
</dbReference>
<dbReference type="Pfam" id="PF00069">
    <property type="entry name" value="Pkinase"/>
    <property type="match status" value="1"/>
</dbReference>
<protein>
    <recommendedName>
        <fullName evidence="2">Protein kinase domain-containing protein</fullName>
    </recommendedName>
</protein>
<dbReference type="InterPro" id="IPR011009">
    <property type="entry name" value="Kinase-like_dom_sf"/>
</dbReference>
<name>A0A8J8T9N8_HALGN</name>
<dbReference type="PROSITE" id="PS50011">
    <property type="entry name" value="PROTEIN_KINASE_DOM"/>
    <property type="match status" value="1"/>
</dbReference>
<dbReference type="OrthoDB" id="5395461at2759"/>
<evidence type="ECO:0000313" key="4">
    <source>
        <dbReference type="Proteomes" id="UP000785679"/>
    </source>
</evidence>
<feature type="compositionally biased region" description="Polar residues" evidence="1">
    <location>
        <begin position="685"/>
        <end position="695"/>
    </location>
</feature>
<dbReference type="PANTHER" id="PTHR24345">
    <property type="entry name" value="SERINE/THREONINE-PROTEIN KINASE PLK"/>
    <property type="match status" value="1"/>
</dbReference>
<accession>A0A8J8T9N8</accession>
<dbReference type="SMART" id="SM00220">
    <property type="entry name" value="S_TKc"/>
    <property type="match status" value="1"/>
</dbReference>
<keyword evidence="4" id="KW-1185">Reference proteome</keyword>
<dbReference type="AlphaFoldDB" id="A0A8J8T9N8"/>